<evidence type="ECO:0000313" key="1">
    <source>
        <dbReference type="EMBL" id="CAK9277176.1"/>
    </source>
</evidence>
<dbReference type="Proteomes" id="UP001497444">
    <property type="component" value="Chromosome 8"/>
</dbReference>
<dbReference type="EMBL" id="OZ020103">
    <property type="protein sequence ID" value="CAK9277176.1"/>
    <property type="molecule type" value="Genomic_DNA"/>
</dbReference>
<proteinExistence type="predicted"/>
<organism evidence="1 2">
    <name type="scientific">Sphagnum jensenii</name>
    <dbReference type="NCBI Taxonomy" id="128206"/>
    <lineage>
        <taxon>Eukaryota</taxon>
        <taxon>Viridiplantae</taxon>
        <taxon>Streptophyta</taxon>
        <taxon>Embryophyta</taxon>
        <taxon>Bryophyta</taxon>
        <taxon>Sphagnophytina</taxon>
        <taxon>Sphagnopsida</taxon>
        <taxon>Sphagnales</taxon>
        <taxon>Sphagnaceae</taxon>
        <taxon>Sphagnum</taxon>
    </lineage>
</organism>
<reference evidence="1" key="1">
    <citation type="submission" date="2024-02" db="EMBL/GenBank/DDBJ databases">
        <authorList>
            <consortium name="ELIXIR-Norway"/>
            <consortium name="Elixir Norway"/>
        </authorList>
    </citation>
    <scope>NUCLEOTIDE SEQUENCE</scope>
</reference>
<keyword evidence="2" id="KW-1185">Reference proteome</keyword>
<evidence type="ECO:0000313" key="2">
    <source>
        <dbReference type="Proteomes" id="UP001497444"/>
    </source>
</evidence>
<name>A0ABP0XDH2_9BRYO</name>
<dbReference type="PANTHER" id="PTHR34210">
    <property type="entry name" value="OS01G0252900 PROTEIN"/>
    <property type="match status" value="1"/>
</dbReference>
<accession>A0ABP0XDH2</accession>
<protein>
    <submittedName>
        <fullName evidence="1">Uncharacterized protein</fullName>
    </submittedName>
</protein>
<sequence>MTVIRAVNAVTKLVEQVEEEWKQQPVGQKAQGVERGYRGGAPAVNPLIADQMQHIAVQQLQHGNPVPGCTETPPVDEEKLTIEHIASQLEARRQWEAVSSSSQHSLIGLYKEGAGSMSAALAGKGPGPVDGGSTFYSDSARPYRTQAEQGMELELEYDEHSLDELEQWFLEETIELTQDQNKEEDKENARHCKVCYCT</sequence>
<dbReference type="PANTHER" id="PTHR34210:SF3">
    <property type="entry name" value="CCHC-TYPE DOMAIN-CONTAINING PROTEIN"/>
    <property type="match status" value="1"/>
</dbReference>
<gene>
    <name evidence="1" type="ORF">CSSPJE1EN1_LOCUS22654</name>
</gene>